<keyword evidence="1" id="KW-0732">Signal</keyword>
<accession>A0A517Y9E0</accession>
<dbReference type="InterPro" id="IPR000866">
    <property type="entry name" value="AhpC/TSA"/>
</dbReference>
<evidence type="ECO:0000259" key="2">
    <source>
        <dbReference type="PROSITE" id="PS51352"/>
    </source>
</evidence>
<dbReference type="InterPro" id="IPR050553">
    <property type="entry name" value="Thioredoxin_ResA/DsbE_sf"/>
</dbReference>
<dbReference type="RefSeq" id="WP_202921700.1">
    <property type="nucleotide sequence ID" value="NZ_CP036274.1"/>
</dbReference>
<dbReference type="PANTHER" id="PTHR42852">
    <property type="entry name" value="THIOL:DISULFIDE INTERCHANGE PROTEIN DSBE"/>
    <property type="match status" value="1"/>
</dbReference>
<dbReference type="SUPFAM" id="SSF52833">
    <property type="entry name" value="Thioredoxin-like"/>
    <property type="match status" value="1"/>
</dbReference>
<gene>
    <name evidence="3" type="primary">resA_2</name>
    <name evidence="3" type="ORF">ETAA8_19190</name>
</gene>
<dbReference type="CDD" id="cd02966">
    <property type="entry name" value="TlpA_like_family"/>
    <property type="match status" value="1"/>
</dbReference>
<feature type="domain" description="Thioredoxin" evidence="2">
    <location>
        <begin position="31"/>
        <end position="185"/>
    </location>
</feature>
<dbReference type="GO" id="GO:0016209">
    <property type="term" value="F:antioxidant activity"/>
    <property type="evidence" value="ECO:0007669"/>
    <property type="project" value="InterPro"/>
</dbReference>
<dbReference type="GO" id="GO:0016491">
    <property type="term" value="F:oxidoreductase activity"/>
    <property type="evidence" value="ECO:0007669"/>
    <property type="project" value="InterPro"/>
</dbReference>
<evidence type="ECO:0000256" key="1">
    <source>
        <dbReference type="SAM" id="SignalP"/>
    </source>
</evidence>
<feature type="signal peptide" evidence="1">
    <location>
        <begin position="1"/>
        <end position="28"/>
    </location>
</feature>
<dbReference type="KEGG" id="aagg:ETAA8_19190"/>
<dbReference type="EMBL" id="CP036274">
    <property type="protein sequence ID" value="QDU26836.1"/>
    <property type="molecule type" value="Genomic_DNA"/>
</dbReference>
<dbReference type="Gene3D" id="3.40.30.10">
    <property type="entry name" value="Glutaredoxin"/>
    <property type="match status" value="1"/>
</dbReference>
<evidence type="ECO:0000313" key="4">
    <source>
        <dbReference type="Proteomes" id="UP000315017"/>
    </source>
</evidence>
<dbReference type="PANTHER" id="PTHR42852:SF13">
    <property type="entry name" value="PROTEIN DIPZ"/>
    <property type="match status" value="1"/>
</dbReference>
<keyword evidence="4" id="KW-1185">Reference proteome</keyword>
<dbReference type="PROSITE" id="PS51257">
    <property type="entry name" value="PROKAR_LIPOPROTEIN"/>
    <property type="match status" value="1"/>
</dbReference>
<dbReference type="PROSITE" id="PS51352">
    <property type="entry name" value="THIOREDOXIN_2"/>
    <property type="match status" value="1"/>
</dbReference>
<dbReference type="AlphaFoldDB" id="A0A517Y9E0"/>
<proteinExistence type="predicted"/>
<feature type="chain" id="PRO_5022007227" evidence="1">
    <location>
        <begin position="29"/>
        <end position="185"/>
    </location>
</feature>
<dbReference type="Pfam" id="PF00578">
    <property type="entry name" value="AhpC-TSA"/>
    <property type="match status" value="1"/>
</dbReference>
<sequence length="185" mass="20463" precursor="true">MLKFLSSRACCLLLVAVVGCSVESSNTAGPTAEVTTTPVVESAAIDPATISVQVGDEKALEELIKKHKGQVILVDYWATWCHPCVEGFPHTVDAFEKYEKQGLTAIAVSFDDAEEEPKVRKFLAGQRARFDNLISSLPQGSENFERFGIEQVPHYRLYDRTGKLRHKWDAAPKDLDAQVTVLLAE</sequence>
<dbReference type="InterPro" id="IPR036249">
    <property type="entry name" value="Thioredoxin-like_sf"/>
</dbReference>
<reference evidence="3 4" key="1">
    <citation type="submission" date="2019-02" db="EMBL/GenBank/DDBJ databases">
        <title>Deep-cultivation of Planctomycetes and their phenomic and genomic characterization uncovers novel biology.</title>
        <authorList>
            <person name="Wiegand S."/>
            <person name="Jogler M."/>
            <person name="Boedeker C."/>
            <person name="Pinto D."/>
            <person name="Vollmers J."/>
            <person name="Rivas-Marin E."/>
            <person name="Kohn T."/>
            <person name="Peeters S.H."/>
            <person name="Heuer A."/>
            <person name="Rast P."/>
            <person name="Oberbeckmann S."/>
            <person name="Bunk B."/>
            <person name="Jeske O."/>
            <person name="Meyerdierks A."/>
            <person name="Storesund J.E."/>
            <person name="Kallscheuer N."/>
            <person name="Luecker S."/>
            <person name="Lage O.M."/>
            <person name="Pohl T."/>
            <person name="Merkel B.J."/>
            <person name="Hornburger P."/>
            <person name="Mueller R.-W."/>
            <person name="Bruemmer F."/>
            <person name="Labrenz M."/>
            <person name="Spormann A.M."/>
            <person name="Op den Camp H."/>
            <person name="Overmann J."/>
            <person name="Amann R."/>
            <person name="Jetten M.S.M."/>
            <person name="Mascher T."/>
            <person name="Medema M.H."/>
            <person name="Devos D.P."/>
            <person name="Kaster A.-K."/>
            <person name="Ovreas L."/>
            <person name="Rohde M."/>
            <person name="Galperin M.Y."/>
            <person name="Jogler C."/>
        </authorList>
    </citation>
    <scope>NUCLEOTIDE SEQUENCE [LARGE SCALE GENOMIC DNA]</scope>
    <source>
        <strain evidence="3 4">ETA_A8</strain>
    </source>
</reference>
<name>A0A517Y9E0_9BACT</name>
<protein>
    <submittedName>
        <fullName evidence="3">Thiol-disulfide oxidoreductase ResA</fullName>
    </submittedName>
</protein>
<dbReference type="Proteomes" id="UP000315017">
    <property type="component" value="Chromosome"/>
</dbReference>
<evidence type="ECO:0000313" key="3">
    <source>
        <dbReference type="EMBL" id="QDU26836.1"/>
    </source>
</evidence>
<organism evidence="3 4">
    <name type="scientific">Anatilimnocola aggregata</name>
    <dbReference type="NCBI Taxonomy" id="2528021"/>
    <lineage>
        <taxon>Bacteria</taxon>
        <taxon>Pseudomonadati</taxon>
        <taxon>Planctomycetota</taxon>
        <taxon>Planctomycetia</taxon>
        <taxon>Pirellulales</taxon>
        <taxon>Pirellulaceae</taxon>
        <taxon>Anatilimnocola</taxon>
    </lineage>
</organism>
<dbReference type="InterPro" id="IPR013766">
    <property type="entry name" value="Thioredoxin_domain"/>
</dbReference>